<comment type="caution">
    <text evidence="1">The sequence shown here is derived from an EMBL/GenBank/DDBJ whole genome shotgun (WGS) entry which is preliminary data.</text>
</comment>
<sequence length="136" mass="15572">MDATFHGYHASRPWYYLLGDPILKPRAIKALATASGYRGYRADEIVAVDRLLEPKRTRKREAIERQVLLKLRTDLARYRELAHYLRIRKGFEGVSGNPSQCEDMDVALSLKFAHVYNGYAHVAVLEQLGSHQMSLL</sequence>
<proteinExistence type="predicted"/>
<gene>
    <name evidence="1" type="ORF">C8N35_102403</name>
</gene>
<dbReference type="EMBL" id="QAYG01000002">
    <property type="protein sequence ID" value="PTW61688.1"/>
    <property type="molecule type" value="Genomic_DNA"/>
</dbReference>
<dbReference type="RefSeq" id="WP_107989522.1">
    <property type="nucleotide sequence ID" value="NZ_QAYG01000002.1"/>
</dbReference>
<keyword evidence="2" id="KW-1185">Reference proteome</keyword>
<evidence type="ECO:0000313" key="2">
    <source>
        <dbReference type="Proteomes" id="UP000244081"/>
    </source>
</evidence>
<organism evidence="1 2">
    <name type="scientific">Breoghania corrubedonensis</name>
    <dbReference type="NCBI Taxonomy" id="665038"/>
    <lineage>
        <taxon>Bacteria</taxon>
        <taxon>Pseudomonadati</taxon>
        <taxon>Pseudomonadota</taxon>
        <taxon>Alphaproteobacteria</taxon>
        <taxon>Hyphomicrobiales</taxon>
        <taxon>Stappiaceae</taxon>
        <taxon>Breoghania</taxon>
    </lineage>
</organism>
<protein>
    <submittedName>
        <fullName evidence="1">Uncharacterized protein</fullName>
    </submittedName>
</protein>
<reference evidence="1 2" key="1">
    <citation type="submission" date="2018-04" db="EMBL/GenBank/DDBJ databases">
        <title>Genomic Encyclopedia of Archaeal and Bacterial Type Strains, Phase II (KMG-II): from individual species to whole genera.</title>
        <authorList>
            <person name="Goeker M."/>
        </authorList>
    </citation>
    <scope>NUCLEOTIDE SEQUENCE [LARGE SCALE GENOMIC DNA]</scope>
    <source>
        <strain evidence="1 2">DSM 23382</strain>
    </source>
</reference>
<dbReference type="OrthoDB" id="7619538at2"/>
<accession>A0A2T5VD60</accession>
<dbReference type="Proteomes" id="UP000244081">
    <property type="component" value="Unassembled WGS sequence"/>
</dbReference>
<name>A0A2T5VD60_9HYPH</name>
<evidence type="ECO:0000313" key="1">
    <source>
        <dbReference type="EMBL" id="PTW61688.1"/>
    </source>
</evidence>
<dbReference type="AlphaFoldDB" id="A0A2T5VD60"/>